<comment type="catalytic activity">
    <reaction evidence="12">
        <text>L-alpha-aminoacyl-L-histidine(out) = L-alpha-aminoacyl-L-histidine(in)</text>
        <dbReference type="Rhea" id="RHEA:79375"/>
        <dbReference type="ChEBI" id="CHEBI:229967"/>
    </reaction>
</comment>
<feature type="transmembrane region" description="Helical" evidence="26">
    <location>
        <begin position="257"/>
        <end position="277"/>
    </location>
</feature>
<dbReference type="KEGG" id="ols:Olsu_0178"/>
<evidence type="ECO:0000256" key="10">
    <source>
        <dbReference type="ARBA" id="ARBA00044878"/>
    </source>
</evidence>
<keyword evidence="6 26" id="KW-1133">Transmembrane helix</keyword>
<keyword evidence="7 26" id="KW-0472">Membrane</keyword>
<dbReference type="InterPro" id="IPR011701">
    <property type="entry name" value="MFS"/>
</dbReference>
<feature type="transmembrane region" description="Helical" evidence="26">
    <location>
        <begin position="48"/>
        <end position="67"/>
    </location>
</feature>
<evidence type="ECO:0000256" key="9">
    <source>
        <dbReference type="ARBA" id="ARBA00044876"/>
    </source>
</evidence>
<proteinExistence type="inferred from homology"/>
<evidence type="ECO:0000256" key="21">
    <source>
        <dbReference type="ARBA" id="ARBA00044924"/>
    </source>
</evidence>
<evidence type="ECO:0000256" key="15">
    <source>
        <dbReference type="ARBA" id="ARBA00044898"/>
    </source>
</evidence>
<comment type="subcellular location">
    <subcellularLocation>
        <location evidence="2">Cell membrane</location>
        <topology evidence="2">Multi-pass membrane protein</topology>
    </subcellularLocation>
    <subcellularLocation>
        <location evidence="1">Lysosome membrane</location>
        <topology evidence="1">Multi-pass membrane protein</topology>
    </subcellularLocation>
</comment>
<accession>E1QY46</accession>
<dbReference type="RefSeq" id="WP_013251062.1">
    <property type="nucleotide sequence ID" value="NC_014363.1"/>
</dbReference>
<evidence type="ECO:0000256" key="14">
    <source>
        <dbReference type="ARBA" id="ARBA00044893"/>
    </source>
</evidence>
<evidence type="ECO:0000256" key="13">
    <source>
        <dbReference type="ARBA" id="ARBA00044891"/>
    </source>
</evidence>
<feature type="transmembrane region" description="Helical" evidence="26">
    <location>
        <begin position="173"/>
        <end position="191"/>
    </location>
</feature>
<name>E1QY46_OLSUV</name>
<comment type="catalytic activity">
    <reaction evidence="19">
        <text>L-histidyl-L-alpha-amino acid(out) = L-histidyl-L-alpha-amino acid(in)</text>
        <dbReference type="Rhea" id="RHEA:79379"/>
        <dbReference type="ChEBI" id="CHEBI:229964"/>
    </reaction>
</comment>
<evidence type="ECO:0000256" key="7">
    <source>
        <dbReference type="ARBA" id="ARBA00023136"/>
    </source>
</evidence>
<evidence type="ECO:0000256" key="16">
    <source>
        <dbReference type="ARBA" id="ARBA00044899"/>
    </source>
</evidence>
<evidence type="ECO:0000256" key="6">
    <source>
        <dbReference type="ARBA" id="ARBA00022989"/>
    </source>
</evidence>
<comment type="similarity">
    <text evidence="3">Belongs to the major facilitator superfamily.</text>
</comment>
<comment type="catalytic activity">
    <reaction evidence="17">
        <text>L-lysyl-L-lysine(out) = L-lysyl-L-lysine(in)</text>
        <dbReference type="Rhea" id="RHEA:79403"/>
        <dbReference type="ChEBI" id="CHEBI:229956"/>
    </reaction>
</comment>
<dbReference type="Pfam" id="PF07690">
    <property type="entry name" value="MFS_1"/>
    <property type="match status" value="1"/>
</dbReference>
<evidence type="ECO:0000259" key="27">
    <source>
        <dbReference type="PROSITE" id="PS50850"/>
    </source>
</evidence>
<gene>
    <name evidence="28" type="ordered locus">Olsu_0178</name>
</gene>
<dbReference type="GeneID" id="78511657"/>
<dbReference type="InterPro" id="IPR036259">
    <property type="entry name" value="MFS_trans_sf"/>
</dbReference>
<feature type="domain" description="Major facilitator superfamily (MFS) profile" evidence="27">
    <location>
        <begin position="12"/>
        <end position="401"/>
    </location>
</feature>
<dbReference type="HOGENOM" id="CLU_001265_63_0_11"/>
<evidence type="ECO:0000256" key="22">
    <source>
        <dbReference type="ARBA" id="ARBA00044985"/>
    </source>
</evidence>
<feature type="transmembrane region" description="Helical" evidence="26">
    <location>
        <begin position="110"/>
        <end position="131"/>
    </location>
</feature>
<comment type="catalytic activity">
    <reaction evidence="11">
        <text>L-alpha-aminoacyl-L-arginine(out) = L-alpha-aminoacyl-L-arginine(in)</text>
        <dbReference type="Rhea" id="RHEA:79367"/>
        <dbReference type="ChEBI" id="CHEBI:229968"/>
    </reaction>
</comment>
<comment type="catalytic activity">
    <reaction evidence="21">
        <text>L-lysyl-glycine(out) = L-lysyl-glycine(in)</text>
        <dbReference type="Rhea" id="RHEA:79407"/>
        <dbReference type="ChEBI" id="CHEBI:191202"/>
    </reaction>
</comment>
<evidence type="ECO:0000256" key="20">
    <source>
        <dbReference type="ARBA" id="ARBA00044919"/>
    </source>
</evidence>
<dbReference type="Proteomes" id="UP000000333">
    <property type="component" value="Chromosome"/>
</dbReference>
<comment type="catalytic activity">
    <reaction evidence="13">
        <text>L-lysyl-L-alpha-amino acid(out) = L-lysyl-L-alpha-amino acid(in)</text>
        <dbReference type="Rhea" id="RHEA:79387"/>
        <dbReference type="ChEBI" id="CHEBI:229965"/>
    </reaction>
</comment>
<evidence type="ECO:0000256" key="26">
    <source>
        <dbReference type="SAM" id="Phobius"/>
    </source>
</evidence>
<dbReference type="PANTHER" id="PTHR23512">
    <property type="entry name" value="MAJOR FACILITATOR SUPERFAMILY DOMAIN-CONTAINING PROTEIN 1"/>
    <property type="match status" value="1"/>
</dbReference>
<comment type="catalytic activity">
    <reaction evidence="10">
        <text>L-histidyl-glycine(out) = L-histidyl-glycine(in)</text>
        <dbReference type="Rhea" id="RHEA:79395"/>
        <dbReference type="ChEBI" id="CHEBI:229957"/>
    </reaction>
</comment>
<evidence type="ECO:0000313" key="28">
    <source>
        <dbReference type="EMBL" id="ADK67310.1"/>
    </source>
</evidence>
<feature type="transmembrane region" description="Helical" evidence="26">
    <location>
        <begin position="284"/>
        <end position="303"/>
    </location>
</feature>
<dbReference type="STRING" id="633147.Olsu_0178"/>
<protein>
    <recommendedName>
        <fullName evidence="22">Lysosomal dipeptide transporter MFSD1</fullName>
    </recommendedName>
    <alternativeName>
        <fullName evidence="23">Major facilitator superfamily domain-containing protein 1</fullName>
    </alternativeName>
</protein>
<keyword evidence="29" id="KW-1185">Reference proteome</keyword>
<evidence type="ECO:0000256" key="1">
    <source>
        <dbReference type="ARBA" id="ARBA00004155"/>
    </source>
</evidence>
<evidence type="ECO:0000256" key="18">
    <source>
        <dbReference type="ARBA" id="ARBA00044903"/>
    </source>
</evidence>
<keyword evidence="5 26" id="KW-0812">Transmembrane</keyword>
<dbReference type="OrthoDB" id="3218494at2"/>
<feature type="transmembrane region" description="Helical" evidence="26">
    <location>
        <begin position="79"/>
        <end position="104"/>
    </location>
</feature>
<feature type="transmembrane region" description="Helical" evidence="26">
    <location>
        <begin position="219"/>
        <end position="237"/>
    </location>
</feature>
<evidence type="ECO:0000256" key="24">
    <source>
        <dbReference type="ARBA" id="ARBA00045709"/>
    </source>
</evidence>
<comment type="catalytic activity">
    <reaction evidence="14">
        <text>L-alpha-aminoacyl-L-lysine(out) = L-alpha-aminoacyl-L-lysine(in)</text>
        <dbReference type="Rhea" id="RHEA:79383"/>
        <dbReference type="ChEBI" id="CHEBI:229966"/>
    </reaction>
</comment>
<feature type="transmembrane region" description="Helical" evidence="26">
    <location>
        <begin position="341"/>
        <end position="368"/>
    </location>
</feature>
<reference evidence="28 29" key="1">
    <citation type="journal article" date="2010" name="Stand. Genomic Sci.">
        <title>Complete genome sequence of Olsenella uli type strain (VPI D76D-27C).</title>
        <authorList>
            <person name="Goker M."/>
            <person name="Held B."/>
            <person name="Lucas S."/>
            <person name="Nolan M."/>
            <person name="Yasawong M."/>
            <person name="Glavina Del Rio T."/>
            <person name="Tice H."/>
            <person name="Cheng J.F."/>
            <person name="Bruce D."/>
            <person name="Detter J.C."/>
            <person name="Tapia R."/>
            <person name="Han C."/>
            <person name="Goodwin L."/>
            <person name="Pitluck S."/>
            <person name="Liolios K."/>
            <person name="Ivanova N."/>
            <person name="Mavromatis K."/>
            <person name="Mikhailova N."/>
            <person name="Pati A."/>
            <person name="Chen A."/>
            <person name="Palaniappan K."/>
            <person name="Land M."/>
            <person name="Hauser L."/>
            <person name="Chang Y.J."/>
            <person name="Jeffries C.D."/>
            <person name="Rohde M."/>
            <person name="Sikorski J."/>
            <person name="Pukall R."/>
            <person name="Woyke T."/>
            <person name="Bristow J."/>
            <person name="Eisen J.A."/>
            <person name="Markowitz V."/>
            <person name="Hugenholtz P."/>
            <person name="Kyrpides N.C."/>
            <person name="Klenk H.P."/>
            <person name="Lapidus A."/>
        </authorList>
    </citation>
    <scope>NUCLEOTIDE SEQUENCE [LARGE SCALE GENOMIC DNA]</scope>
    <source>
        <strain evidence="29">ATCC 49627 / DSM 7084 / CIP 109912 / JCM 12494 / NCIMB 702895 / VPI D76D-27C</strain>
    </source>
</reference>
<evidence type="ECO:0000256" key="23">
    <source>
        <dbReference type="ARBA" id="ARBA00045018"/>
    </source>
</evidence>
<evidence type="ECO:0000256" key="2">
    <source>
        <dbReference type="ARBA" id="ARBA00004651"/>
    </source>
</evidence>
<dbReference type="eggNOG" id="COG2271">
    <property type="taxonomic scope" value="Bacteria"/>
</dbReference>
<evidence type="ECO:0000256" key="12">
    <source>
        <dbReference type="ARBA" id="ARBA00044884"/>
    </source>
</evidence>
<evidence type="ECO:0000256" key="3">
    <source>
        <dbReference type="ARBA" id="ARBA00008335"/>
    </source>
</evidence>
<comment type="catalytic activity">
    <reaction evidence="15">
        <text>L-aspartyl-L-lysine(out) = L-aspartyl-L-lysine(in)</text>
        <dbReference type="Rhea" id="RHEA:79411"/>
        <dbReference type="ChEBI" id="CHEBI:229953"/>
    </reaction>
</comment>
<comment type="subunit">
    <text evidence="25">Homodimer. Interacts with lysosomal protein GLMP (via lumenal domain); the interaction starts while both proteins are still in the endoplasmic reticulum and is required for stabilization of MFSD1 in lysosomes but has no direct effect on its targeting to lysosomes or transporter activity.</text>
</comment>
<feature type="transmembrane region" description="Helical" evidence="26">
    <location>
        <begin position="10"/>
        <end position="28"/>
    </location>
</feature>
<feature type="transmembrane region" description="Helical" evidence="26">
    <location>
        <begin position="143"/>
        <end position="167"/>
    </location>
</feature>
<evidence type="ECO:0000256" key="8">
    <source>
        <dbReference type="ARBA" id="ARBA00023228"/>
    </source>
</evidence>
<evidence type="ECO:0000256" key="4">
    <source>
        <dbReference type="ARBA" id="ARBA00022448"/>
    </source>
</evidence>
<dbReference type="SUPFAM" id="SSF103473">
    <property type="entry name" value="MFS general substrate transporter"/>
    <property type="match status" value="1"/>
</dbReference>
<dbReference type="EMBL" id="CP002106">
    <property type="protein sequence ID" value="ADK67310.1"/>
    <property type="molecule type" value="Genomic_DNA"/>
</dbReference>
<keyword evidence="4" id="KW-0813">Transport</keyword>
<dbReference type="InterPro" id="IPR052187">
    <property type="entry name" value="MFSD1"/>
</dbReference>
<feature type="transmembrane region" description="Helical" evidence="26">
    <location>
        <begin position="309"/>
        <end position="329"/>
    </location>
</feature>
<comment type="function">
    <text evidence="24">Lysosomal dipeptide uniporter that selectively exports lysine, arginine or histidine-containing dipeptides with a net positive charge from the lysosome lumen into the cytosol. Could play a role in a specific type of protein O-glycosylation indirectly regulating macrophages migration and tissue invasion. Also essential for liver homeostasis.</text>
</comment>
<dbReference type="PANTHER" id="PTHR23512:SF3">
    <property type="entry name" value="MAJOR FACILITATOR SUPERFAMILY DOMAIN-CONTAINING PROTEIN 1"/>
    <property type="match status" value="1"/>
</dbReference>
<comment type="catalytic activity">
    <reaction evidence="20">
        <text>L-alanyl-L-lysine(out) = L-alanyl-L-lysine(in)</text>
        <dbReference type="Rhea" id="RHEA:79415"/>
        <dbReference type="ChEBI" id="CHEBI:192470"/>
    </reaction>
</comment>
<feature type="transmembrane region" description="Helical" evidence="26">
    <location>
        <begin position="374"/>
        <end position="394"/>
    </location>
</feature>
<dbReference type="InterPro" id="IPR020846">
    <property type="entry name" value="MFS_dom"/>
</dbReference>
<comment type="catalytic activity">
    <reaction evidence="18">
        <text>L-arginyl-glycine(out) = L-arginyl-glycine(in)</text>
        <dbReference type="Rhea" id="RHEA:79391"/>
        <dbReference type="ChEBI" id="CHEBI:229955"/>
    </reaction>
</comment>
<keyword evidence="8" id="KW-0458">Lysosome</keyword>
<evidence type="ECO:0000256" key="19">
    <source>
        <dbReference type="ARBA" id="ARBA00044912"/>
    </source>
</evidence>
<comment type="catalytic activity">
    <reaction evidence="16">
        <text>L-arginyl-L-alpha-amino acid(out) = L-arginyl-L-alpha-amino acid(in)</text>
        <dbReference type="Rhea" id="RHEA:79371"/>
        <dbReference type="ChEBI" id="CHEBI:84315"/>
    </reaction>
</comment>
<evidence type="ECO:0000256" key="17">
    <source>
        <dbReference type="ARBA" id="ARBA00044900"/>
    </source>
</evidence>
<evidence type="ECO:0000256" key="25">
    <source>
        <dbReference type="ARBA" id="ARBA00046376"/>
    </source>
</evidence>
<sequence>MSTQGSGRKWLGFAVLMLAGITINVSQLKVVPINNDIVTELDVDLTSTAWLTSVFTIAGIFLALPGSGIMTRVGPKRMLVALLACLLAGNLLGILGFAVSSYVVVLVSRIIEGISCALIIPCGLSLLAFWFGGMSSMGLATGLFTIANPVANFVVMNVSLPILVTTGSVTGCWWFVVILALVSLVGSVALVDDGTSAGEGPDASEKVSIADATINNRPLVTICIAMFFLSFCLMGVVTDYPTIFTVAHGLDQVTANFYTSLNGFIGIPAAIVLGWVIGKTGKPFTVALVGAIGTLLVDLGLLWLNPATYLLNVMAASIFTGGFAVTAFFEITPQLAERKEYVPLASGALNTFYYLGIFLSTPCLTALSADGTDWTVPALLMACSAAVLCVLVVVTRHLAEREGIEVH</sequence>
<dbReference type="PROSITE" id="PS50850">
    <property type="entry name" value="MFS"/>
    <property type="match status" value="1"/>
</dbReference>
<dbReference type="CDD" id="cd06174">
    <property type="entry name" value="MFS"/>
    <property type="match status" value="1"/>
</dbReference>
<evidence type="ECO:0000313" key="29">
    <source>
        <dbReference type="Proteomes" id="UP000000333"/>
    </source>
</evidence>
<dbReference type="Gene3D" id="1.20.1250.20">
    <property type="entry name" value="MFS general substrate transporter like domains"/>
    <property type="match status" value="2"/>
</dbReference>
<dbReference type="GO" id="GO:0005765">
    <property type="term" value="C:lysosomal membrane"/>
    <property type="evidence" value="ECO:0007669"/>
    <property type="project" value="UniProtKB-SubCell"/>
</dbReference>
<comment type="catalytic activity">
    <reaction evidence="9">
        <text>L-lysyl-L-alanine(out) = L-lysyl-L-alanine(in)</text>
        <dbReference type="Rhea" id="RHEA:79399"/>
        <dbReference type="ChEBI" id="CHEBI:229954"/>
    </reaction>
</comment>
<dbReference type="GO" id="GO:0022857">
    <property type="term" value="F:transmembrane transporter activity"/>
    <property type="evidence" value="ECO:0007669"/>
    <property type="project" value="InterPro"/>
</dbReference>
<organism evidence="28 29">
    <name type="scientific">Olsenella uli (strain ATCC 49627 / DSM 7084 / CCUG 31166 / CIP 109912 / JCM 12494 / LMG 11480 / NCIMB 702895 / VPI D76D-27C)</name>
    <name type="common">Lactobacillus uli</name>
    <dbReference type="NCBI Taxonomy" id="633147"/>
    <lineage>
        <taxon>Bacteria</taxon>
        <taxon>Bacillati</taxon>
        <taxon>Actinomycetota</taxon>
        <taxon>Coriobacteriia</taxon>
        <taxon>Coriobacteriales</taxon>
        <taxon>Atopobiaceae</taxon>
        <taxon>Olsenella</taxon>
    </lineage>
</organism>
<dbReference type="GO" id="GO:0005886">
    <property type="term" value="C:plasma membrane"/>
    <property type="evidence" value="ECO:0007669"/>
    <property type="project" value="UniProtKB-SubCell"/>
</dbReference>
<evidence type="ECO:0000256" key="5">
    <source>
        <dbReference type="ARBA" id="ARBA00022692"/>
    </source>
</evidence>
<evidence type="ECO:0000256" key="11">
    <source>
        <dbReference type="ARBA" id="ARBA00044881"/>
    </source>
</evidence>
<dbReference type="AlphaFoldDB" id="E1QY46"/>